<dbReference type="SUPFAM" id="SSF57850">
    <property type="entry name" value="RING/U-box"/>
    <property type="match status" value="1"/>
</dbReference>
<keyword evidence="9" id="KW-0862">Zinc</keyword>
<keyword evidence="14" id="KW-1185">Reference proteome</keyword>
<comment type="catalytic activity">
    <reaction evidence="1">
        <text>S-ubiquitinyl-[E2 ubiquitin-conjugating enzyme]-L-cysteine + [acceptor protein]-L-lysine = [E2 ubiquitin-conjugating enzyme]-L-cysteine + N(6)-ubiquitinyl-[acceptor protein]-L-lysine.</text>
        <dbReference type="EC" id="2.3.2.27"/>
    </reaction>
</comment>
<gene>
    <name evidence="13" type="ORF">MELIAE_LOCUS2793</name>
</gene>
<evidence type="ECO:0000256" key="6">
    <source>
        <dbReference type="ARBA" id="ARBA00022723"/>
    </source>
</evidence>
<evidence type="ECO:0000256" key="3">
    <source>
        <dbReference type="ARBA" id="ARBA00009119"/>
    </source>
</evidence>
<evidence type="ECO:0000256" key="2">
    <source>
        <dbReference type="ARBA" id="ARBA00004906"/>
    </source>
</evidence>
<evidence type="ECO:0000313" key="14">
    <source>
        <dbReference type="Proteomes" id="UP001154078"/>
    </source>
</evidence>
<protein>
    <recommendedName>
        <fullName evidence="4">RING-type E3 ubiquitin transferase</fullName>
        <ecNumber evidence="4">2.3.2.27</ecNumber>
    </recommendedName>
</protein>
<dbReference type="PANTHER" id="PTHR45877">
    <property type="entry name" value="E3 UBIQUITIN-PROTEIN LIGASE SIAH2"/>
    <property type="match status" value="1"/>
</dbReference>
<feature type="domain" description="RING-type" evidence="11">
    <location>
        <begin position="276"/>
        <end position="311"/>
    </location>
</feature>
<dbReference type="Proteomes" id="UP001154078">
    <property type="component" value="Chromosome 11"/>
</dbReference>
<name>A0A9P0AWL5_BRAAE</name>
<dbReference type="GO" id="GO:0008270">
    <property type="term" value="F:zinc ion binding"/>
    <property type="evidence" value="ECO:0007669"/>
    <property type="project" value="UniProtKB-KW"/>
</dbReference>
<accession>A0A9P0AWL5</accession>
<dbReference type="InterPro" id="IPR001841">
    <property type="entry name" value="Znf_RING"/>
</dbReference>
<sequence>MANETMNQFTDELLKEKIFHCKICDELCLSDNFLVKGTGNVCAECFKEKCGEEMKSKAESNTGLIFILAKLMLPCKFQFKGCNKRVASKNYSKHICSCRCIIFGCDYKIKQCPMKNFEGCDWSGTNFEVSGHLLKTHEKQVIKSENNIFKVETVLSEPFNMKILSNDYQNCLLKTSVVDNKFYYALNPVEKSEENVEYSVVHRNIQKPKHSVIKTIGTLTKLNGIYNEQNLNENPNATVVDIDSLKNLADDNNMISNEFNLNPMGIDENMLKLLECPVCMSTMRPPIYQCNRGHSICIICHGEVNACPTCKGEWSNVRNFLVENLTANIKYTCKFKKLGCKEIAVEGEIKKHEETCLLNSNKSGSDKIAIKEETTKFMGEQFVKCKFDLHGCKEIGIKSEMIKHEELCGFCKYKCPLCPLFLQANVISKHVKDSHNGQILGNRFSYILNYSGIIKLKVFDSKLFRISNYFDDSYIYWVVELICSKEDPSLYTYEIFFSKNANETPLVFKSTCLKEQTNKQRLKFHGIAYCDYTHFKVSLKKAN</sequence>
<feature type="domain" description="SIAH-type" evidence="12">
    <location>
        <begin position="70"/>
        <end position="138"/>
    </location>
</feature>
<evidence type="ECO:0000313" key="13">
    <source>
        <dbReference type="EMBL" id="CAH0549749.1"/>
    </source>
</evidence>
<evidence type="ECO:0000259" key="11">
    <source>
        <dbReference type="PROSITE" id="PS50089"/>
    </source>
</evidence>
<evidence type="ECO:0000256" key="1">
    <source>
        <dbReference type="ARBA" id="ARBA00000900"/>
    </source>
</evidence>
<evidence type="ECO:0000256" key="9">
    <source>
        <dbReference type="ARBA" id="ARBA00022833"/>
    </source>
</evidence>
<dbReference type="PROSITE" id="PS51081">
    <property type="entry name" value="ZF_SIAH"/>
    <property type="match status" value="2"/>
</dbReference>
<dbReference type="Gene3D" id="3.30.40.10">
    <property type="entry name" value="Zinc/RING finger domain, C3HC4 (zinc finger)"/>
    <property type="match status" value="4"/>
</dbReference>
<dbReference type="Pfam" id="PF21362">
    <property type="entry name" value="Sina_RING"/>
    <property type="match status" value="1"/>
</dbReference>
<keyword evidence="8" id="KW-0833">Ubl conjugation pathway</keyword>
<proteinExistence type="inferred from homology"/>
<keyword evidence="7 10" id="KW-0863">Zinc-finger</keyword>
<dbReference type="GO" id="GO:0043161">
    <property type="term" value="P:proteasome-mediated ubiquitin-dependent protein catabolic process"/>
    <property type="evidence" value="ECO:0007669"/>
    <property type="project" value="TreeGrafter"/>
</dbReference>
<dbReference type="OrthoDB" id="620422at2759"/>
<reference evidence="13" key="1">
    <citation type="submission" date="2021-12" db="EMBL/GenBank/DDBJ databases">
        <authorList>
            <person name="King R."/>
        </authorList>
    </citation>
    <scope>NUCLEOTIDE SEQUENCE</scope>
</reference>
<comment type="pathway">
    <text evidence="2">Protein modification; protein ubiquitination.</text>
</comment>
<feature type="domain" description="SIAH-type" evidence="12">
    <location>
        <begin position="380"/>
        <end position="436"/>
    </location>
</feature>
<keyword evidence="6" id="KW-0479">Metal-binding</keyword>
<dbReference type="AlphaFoldDB" id="A0A9P0AWL5"/>
<dbReference type="InterPro" id="IPR049548">
    <property type="entry name" value="Sina-like_RING"/>
</dbReference>
<dbReference type="GO" id="GO:0061630">
    <property type="term" value="F:ubiquitin protein ligase activity"/>
    <property type="evidence" value="ECO:0007669"/>
    <property type="project" value="UniProtKB-EC"/>
</dbReference>
<dbReference type="InterPro" id="IPR013010">
    <property type="entry name" value="Znf_SIAH"/>
</dbReference>
<dbReference type="SUPFAM" id="SSF49599">
    <property type="entry name" value="TRAF domain-like"/>
    <property type="match status" value="2"/>
</dbReference>
<evidence type="ECO:0000256" key="10">
    <source>
        <dbReference type="PROSITE-ProRule" id="PRU00455"/>
    </source>
</evidence>
<evidence type="ECO:0000256" key="4">
    <source>
        <dbReference type="ARBA" id="ARBA00012483"/>
    </source>
</evidence>
<dbReference type="EC" id="2.3.2.27" evidence="4"/>
<comment type="similarity">
    <text evidence="3">Belongs to the SINA (Seven in absentia) family.</text>
</comment>
<dbReference type="InterPro" id="IPR013083">
    <property type="entry name" value="Znf_RING/FYVE/PHD"/>
</dbReference>
<dbReference type="InterPro" id="IPR004162">
    <property type="entry name" value="SINA-like_animal"/>
</dbReference>
<evidence type="ECO:0000256" key="7">
    <source>
        <dbReference type="ARBA" id="ARBA00022771"/>
    </source>
</evidence>
<keyword evidence="5" id="KW-0808">Transferase</keyword>
<evidence type="ECO:0000256" key="5">
    <source>
        <dbReference type="ARBA" id="ARBA00022679"/>
    </source>
</evidence>
<dbReference type="GO" id="GO:0005737">
    <property type="term" value="C:cytoplasm"/>
    <property type="evidence" value="ECO:0007669"/>
    <property type="project" value="TreeGrafter"/>
</dbReference>
<evidence type="ECO:0000259" key="12">
    <source>
        <dbReference type="PROSITE" id="PS51081"/>
    </source>
</evidence>
<dbReference type="GO" id="GO:0031624">
    <property type="term" value="F:ubiquitin conjugating enzyme binding"/>
    <property type="evidence" value="ECO:0007669"/>
    <property type="project" value="TreeGrafter"/>
</dbReference>
<dbReference type="PANTHER" id="PTHR45877:SF2">
    <property type="entry name" value="E3 UBIQUITIN-PROTEIN LIGASE SINA-RELATED"/>
    <property type="match status" value="1"/>
</dbReference>
<dbReference type="PROSITE" id="PS50089">
    <property type="entry name" value="ZF_RING_2"/>
    <property type="match status" value="1"/>
</dbReference>
<organism evidence="13 14">
    <name type="scientific">Brassicogethes aeneus</name>
    <name type="common">Rape pollen beetle</name>
    <name type="synonym">Meligethes aeneus</name>
    <dbReference type="NCBI Taxonomy" id="1431903"/>
    <lineage>
        <taxon>Eukaryota</taxon>
        <taxon>Metazoa</taxon>
        <taxon>Ecdysozoa</taxon>
        <taxon>Arthropoda</taxon>
        <taxon>Hexapoda</taxon>
        <taxon>Insecta</taxon>
        <taxon>Pterygota</taxon>
        <taxon>Neoptera</taxon>
        <taxon>Endopterygota</taxon>
        <taxon>Coleoptera</taxon>
        <taxon>Polyphaga</taxon>
        <taxon>Cucujiformia</taxon>
        <taxon>Nitidulidae</taxon>
        <taxon>Meligethinae</taxon>
        <taxon>Brassicogethes</taxon>
    </lineage>
</organism>
<dbReference type="EMBL" id="OV121142">
    <property type="protein sequence ID" value="CAH0549749.1"/>
    <property type="molecule type" value="Genomic_DNA"/>
</dbReference>
<evidence type="ECO:0000256" key="8">
    <source>
        <dbReference type="ARBA" id="ARBA00022786"/>
    </source>
</evidence>